<sequence length="180" mass="20809">MKNLTIKNYNGINVTDSREVAEMIDKRHDNLIRDISLYIKVIEESSKLRSQDFFIESTYKNSQNKTQPCYLLTKQGCEMVANKMTGEKGILFTAEYVQAFNKMEEHISRPQILGNNIITSQNGLLVTGYGMFSPEVKKIMVADLQQENERLIKQRDSLMQQIAKNINVINQILRSKQEEK</sequence>
<evidence type="ECO:0000313" key="2">
    <source>
        <dbReference type="Proteomes" id="UP001189143"/>
    </source>
</evidence>
<dbReference type="NCBIfam" id="TIGR02681">
    <property type="entry name" value="phage_pRha"/>
    <property type="match status" value="1"/>
</dbReference>
<protein>
    <recommendedName>
        <fullName evidence="3">Rha family transcriptional regulator</fullName>
    </recommendedName>
</protein>
<dbReference type="Proteomes" id="UP001189143">
    <property type="component" value="Unassembled WGS sequence"/>
</dbReference>
<dbReference type="EMBL" id="CAMTCP010000266">
    <property type="protein sequence ID" value="CAI3667246.1"/>
    <property type="molecule type" value="Genomic_DNA"/>
</dbReference>
<dbReference type="AlphaFoldDB" id="A0AAD1YKD1"/>
<gene>
    <name evidence="1" type="ORF">CNEO2_660014</name>
</gene>
<evidence type="ECO:0008006" key="3">
    <source>
        <dbReference type="Google" id="ProtNLM"/>
    </source>
</evidence>
<dbReference type="InterPro" id="IPR014054">
    <property type="entry name" value="Phage_regulatory_Rha"/>
</dbReference>
<evidence type="ECO:0000313" key="1">
    <source>
        <dbReference type="EMBL" id="CAI3667246.1"/>
    </source>
</evidence>
<comment type="caution">
    <text evidence="1">The sequence shown here is derived from an EMBL/GenBank/DDBJ whole genome shotgun (WGS) entry which is preliminary data.</text>
</comment>
<dbReference type="Pfam" id="PF09669">
    <property type="entry name" value="Phage_pRha"/>
    <property type="match status" value="1"/>
</dbReference>
<organism evidence="1 2">
    <name type="scientific">Clostridium neonatale</name>
    <dbReference type="NCBI Taxonomy" id="137838"/>
    <lineage>
        <taxon>Bacteria</taxon>
        <taxon>Bacillati</taxon>
        <taxon>Bacillota</taxon>
        <taxon>Clostridia</taxon>
        <taxon>Eubacteriales</taxon>
        <taxon>Clostridiaceae</taxon>
        <taxon>Clostridium</taxon>
    </lineage>
</organism>
<name>A0AAD1YKD1_9CLOT</name>
<proteinExistence type="predicted"/>
<dbReference type="RefSeq" id="WP_317049741.1">
    <property type="nucleotide sequence ID" value="NZ_CAKJVF010000037.1"/>
</dbReference>
<accession>A0AAD1YKD1</accession>
<reference evidence="1" key="1">
    <citation type="submission" date="2022-10" db="EMBL/GenBank/DDBJ databases">
        <authorList>
            <person name="Aires J."/>
            <person name="Mesa V."/>
        </authorList>
    </citation>
    <scope>NUCLEOTIDE SEQUENCE</scope>
    <source>
        <strain evidence="1">Clostridium neonatale JD116</strain>
    </source>
</reference>